<dbReference type="PANTHER" id="PTHR37710:SF1">
    <property type="entry name" value="TRANSMEMBRANE PROTEIN"/>
    <property type="match status" value="1"/>
</dbReference>
<feature type="region of interest" description="Disordered" evidence="1">
    <location>
        <begin position="1"/>
        <end position="22"/>
    </location>
</feature>
<dbReference type="PANTHER" id="PTHR37710">
    <property type="entry name" value="TRANSMEMBRANE PROTEIN"/>
    <property type="match status" value="1"/>
</dbReference>
<feature type="region of interest" description="Disordered" evidence="1">
    <location>
        <begin position="230"/>
        <end position="255"/>
    </location>
</feature>
<sequence>MDLPPANFLSQKPKAKTTARMNSRHRPLHTCGVSILTIIDIVIGKTQHFNGPLGSIFKRVAKLTKFATPLIYAMQCQWLTILSFIDDAILAIEKFIEKLFPPSTRLFNKVDEIVLMIVVLPEKFDGAMNKFPTIIHEVPLLDWALTLVISRLNSLVSALNNWGHENSRVNEKTIGVDRSCNEGYLPMDSSDDINSENLENFPPVISECELKGLGDLEVSSQVKGSYKEALEKGKEENPNEKECEKAREKNDTNNECDGDIKYLGRGERVKDALLELFESAWLMKSGSY</sequence>
<feature type="compositionally biased region" description="Basic residues" evidence="1">
    <location>
        <begin position="13"/>
        <end position="22"/>
    </location>
</feature>
<evidence type="ECO:0000256" key="1">
    <source>
        <dbReference type="SAM" id="MobiDB-lite"/>
    </source>
</evidence>
<organism evidence="2 3">
    <name type="scientific">Psophocarpus tetragonolobus</name>
    <name type="common">Winged bean</name>
    <name type="synonym">Dolichos tetragonolobus</name>
    <dbReference type="NCBI Taxonomy" id="3891"/>
    <lineage>
        <taxon>Eukaryota</taxon>
        <taxon>Viridiplantae</taxon>
        <taxon>Streptophyta</taxon>
        <taxon>Embryophyta</taxon>
        <taxon>Tracheophyta</taxon>
        <taxon>Spermatophyta</taxon>
        <taxon>Magnoliopsida</taxon>
        <taxon>eudicotyledons</taxon>
        <taxon>Gunneridae</taxon>
        <taxon>Pentapetalae</taxon>
        <taxon>rosids</taxon>
        <taxon>fabids</taxon>
        <taxon>Fabales</taxon>
        <taxon>Fabaceae</taxon>
        <taxon>Papilionoideae</taxon>
        <taxon>50 kb inversion clade</taxon>
        <taxon>NPAAA clade</taxon>
        <taxon>indigoferoid/millettioid clade</taxon>
        <taxon>Phaseoleae</taxon>
        <taxon>Psophocarpus</taxon>
    </lineage>
</organism>
<gene>
    <name evidence="2" type="ORF">VNO78_11190</name>
</gene>
<dbReference type="Proteomes" id="UP001386955">
    <property type="component" value="Unassembled WGS sequence"/>
</dbReference>
<proteinExistence type="predicted"/>
<dbReference type="AlphaFoldDB" id="A0AAN9SMP8"/>
<accession>A0AAN9SMP8</accession>
<comment type="caution">
    <text evidence="2">The sequence shown here is derived from an EMBL/GenBank/DDBJ whole genome shotgun (WGS) entry which is preliminary data.</text>
</comment>
<dbReference type="EMBL" id="JAYMYS010000003">
    <property type="protein sequence ID" value="KAK7399992.1"/>
    <property type="molecule type" value="Genomic_DNA"/>
</dbReference>
<evidence type="ECO:0000313" key="3">
    <source>
        <dbReference type="Proteomes" id="UP001386955"/>
    </source>
</evidence>
<name>A0AAN9SMP8_PSOTE</name>
<protein>
    <submittedName>
        <fullName evidence="2">Uncharacterized protein</fullName>
    </submittedName>
</protein>
<evidence type="ECO:0000313" key="2">
    <source>
        <dbReference type="EMBL" id="KAK7399992.1"/>
    </source>
</evidence>
<keyword evidence="3" id="KW-1185">Reference proteome</keyword>
<reference evidence="2 3" key="1">
    <citation type="submission" date="2024-01" db="EMBL/GenBank/DDBJ databases">
        <title>The genomes of 5 underutilized Papilionoideae crops provide insights into root nodulation and disease resistanc.</title>
        <authorList>
            <person name="Jiang F."/>
        </authorList>
    </citation>
    <scope>NUCLEOTIDE SEQUENCE [LARGE SCALE GENOMIC DNA]</scope>
    <source>
        <strain evidence="2">DUOXIRENSHENG_FW03</strain>
        <tissue evidence="2">Leaves</tissue>
    </source>
</reference>